<evidence type="ECO:0000313" key="7">
    <source>
        <dbReference type="EMBL" id="ABG45071.1"/>
    </source>
</evidence>
<dbReference type="Pfam" id="PF03338">
    <property type="entry name" value="Pox_J1"/>
    <property type="match status" value="1"/>
</dbReference>
<evidence type="ECO:0000313" key="3">
    <source>
        <dbReference type="EMBL" id="ABG43247.1"/>
    </source>
</evidence>
<dbReference type="Proteomes" id="UP000118036">
    <property type="component" value="Segment"/>
</dbReference>
<dbReference type="Proteomes" id="UP000134690">
    <property type="component" value="Segment"/>
</dbReference>
<organismHost>
    <name type="scientific">Homo sapiens</name>
    <name type="common">Human</name>
    <dbReference type="NCBI Taxonomy" id="9606"/>
</organismHost>
<evidence type="ECO:0000313" key="5">
    <source>
        <dbReference type="EMBL" id="ABG44464.1"/>
    </source>
</evidence>
<dbReference type="EMBL" id="DQ437585">
    <property type="protein sequence ID" value="ABG44260.1"/>
    <property type="molecule type" value="Genomic_DNA"/>
</dbReference>
<proteinExistence type="predicted"/>
<reference evidence="9 10" key="1">
    <citation type="journal article" date="2006" name="Science">
        <title>Genome sequence diversity and clues to the evolution of variola (smallpox) virus.</title>
        <authorList>
            <person name="Esposito J.J."/>
            <person name="Sammons S.A."/>
            <person name="Frace A.M."/>
            <person name="Osborne J.D."/>
            <person name="Olsen-Rasmussen M."/>
            <person name="Zhang M."/>
            <person name="Govil D."/>
            <person name="Damon I.K."/>
            <person name="Kline R."/>
            <person name="Laker M."/>
            <person name="Li Y."/>
            <person name="Smith G.L."/>
            <person name="Meyer H."/>
            <person name="LeDuc J.W."/>
            <person name="Wohlhueter R.M."/>
        </authorList>
    </citation>
    <scope>NUCLEOTIDE SEQUENCE [LARGE SCALE GENOMIC DNA]</scope>
    <source>
        <strain evidence="3">Afghanistan 1970 Variolator 4</strain>
        <strain evidence="4">India 1964 7124 Vellore</strain>
        <strain evidence="5">India 1964 7125 Vellore</strain>
        <strain evidence="6">Iran 1972 2602 Tabriz</strain>
        <strain evidence="1">Kuwait 1967</strain>
        <strain evidence="7">Pakistan 1969</strain>
        <strain evidence="8">Syria 1972 V72-199</strain>
        <strain evidence="2">Yugoslavia 1972 V72-164</strain>
    </source>
</reference>
<sequence>MDHNQYLLTMFFADDDSFFKYLASQDDESSLSDILQITQYLDFLLLLLIQSKNKLEAVGHCYESLSEEYRQLTKFTDSQDFKKLFNKVPIVTDGRVKLNKGYLSDFVISLMRFKKESALATTAIDPVRYIDPRRDIAFSNVMDILKSNKVKNNYSLLSS</sequence>
<protein>
    <submittedName>
        <fullName evidence="2">Virion protein</fullName>
    </submittedName>
</protein>
<dbReference type="EMBL" id="DQ437586">
    <property type="protein sequence ID" value="ABG44464.1"/>
    <property type="molecule type" value="Genomic_DNA"/>
</dbReference>
<dbReference type="EMBL" id="DQ437580">
    <property type="protein sequence ID" value="ABG43247.1"/>
    <property type="molecule type" value="Genomic_DNA"/>
</dbReference>
<dbReference type="Proteomes" id="UP000158565">
    <property type="component" value="Segment"/>
</dbReference>
<evidence type="ECO:0000313" key="10">
    <source>
        <dbReference type="Proteomes" id="UP000116035"/>
    </source>
</evidence>
<dbReference type="Proteomes" id="UP000116035">
    <property type="component" value="Segment"/>
</dbReference>
<dbReference type="Proteomes" id="UP000126850">
    <property type="component" value="Segment"/>
</dbReference>
<dbReference type="EMBL" id="DQ441448">
    <property type="protein sequence ID" value="ABF29271.1"/>
    <property type="molecule type" value="Genomic_DNA"/>
</dbReference>
<evidence type="ECO:0000313" key="9">
    <source>
        <dbReference type="Proteomes" id="UP000105724"/>
    </source>
</evidence>
<evidence type="ECO:0000313" key="4">
    <source>
        <dbReference type="EMBL" id="ABG44260.1"/>
    </source>
</evidence>
<evidence type="ECO:0000313" key="6">
    <source>
        <dbReference type="EMBL" id="ABG44666.1"/>
    </source>
</evidence>
<accession>Q0N568</accession>
<dbReference type="EMBL" id="DQ437592">
    <property type="protein sequence ID" value="ABG45678.1"/>
    <property type="molecule type" value="Genomic_DNA"/>
</dbReference>
<evidence type="ECO:0000313" key="2">
    <source>
        <dbReference type="EMBL" id="ABF29271.1"/>
    </source>
</evidence>
<evidence type="ECO:0000313" key="8">
    <source>
        <dbReference type="EMBL" id="ABG45678.1"/>
    </source>
</evidence>
<dbReference type="Proteomes" id="UP000142290">
    <property type="component" value="Segment"/>
</dbReference>
<dbReference type="InterPro" id="IPR005006">
    <property type="entry name" value="Poxvirus_J1"/>
</dbReference>
<dbReference type="Proteomes" id="UP000134328">
    <property type="component" value="Genome"/>
</dbReference>
<dbReference type="EMBL" id="DQ437589">
    <property type="protein sequence ID" value="ABG45071.1"/>
    <property type="molecule type" value="Genomic_DNA"/>
</dbReference>
<evidence type="ECO:0000313" key="1">
    <source>
        <dbReference type="EMBL" id="ABF26260.1"/>
    </source>
</evidence>
<gene>
    <name evidence="3" type="ORF">VARV_AFG70_vlt4_082</name>
    <name evidence="4" type="ORF">VARV_IND64_vel4_082</name>
    <name evidence="5" type="ORF">VARV_IND64_vel5_082</name>
    <name evidence="6" type="ORF">VARV_IRN72_tbrz_082</name>
    <name evidence="1" type="ORF">VARV_KUW67_1629_082</name>
    <name evidence="7" type="ORF">VARV_PAK69_lah_082</name>
    <name evidence="8" type="ORF">VARV_SYR72_119_082</name>
    <name evidence="2" type="ORF">VARV_YUG72_164_082</name>
</gene>
<dbReference type="Proteomes" id="UP000105724">
    <property type="component" value="Segment"/>
</dbReference>
<organism evidence="2 10">
    <name type="scientific">Variola virus</name>
    <dbReference type="NCBI Taxonomy" id="10255"/>
    <lineage>
        <taxon>Viruses</taxon>
        <taxon>Varidnaviria</taxon>
        <taxon>Bamfordvirae</taxon>
        <taxon>Nucleocytoviricota</taxon>
        <taxon>Pokkesviricetes</taxon>
        <taxon>Chitovirales</taxon>
        <taxon>Poxviridae</taxon>
        <taxon>Chordopoxvirinae</taxon>
        <taxon>Orthopoxvirus</taxon>
        <taxon>Orthopoxvirus variola</taxon>
    </lineage>
</organism>
<dbReference type="EMBL" id="DQ441433">
    <property type="protein sequence ID" value="ABF26260.1"/>
    <property type="molecule type" value="Genomic_DNA"/>
</dbReference>
<name>Q0N568_VARV</name>
<dbReference type="EMBL" id="DQ437587">
    <property type="protein sequence ID" value="ABG44666.1"/>
    <property type="molecule type" value="Genomic_DNA"/>
</dbReference>